<dbReference type="PANTHER" id="PTHR46927">
    <property type="entry name" value="AGAP005574-PA"/>
    <property type="match status" value="1"/>
</dbReference>
<proteinExistence type="predicted"/>
<name>A0A7T8GTE0_CALRO</name>
<feature type="non-terminal residue" evidence="6">
    <location>
        <position position="376"/>
    </location>
</feature>
<dbReference type="SMART" id="SM00980">
    <property type="entry name" value="THAP"/>
    <property type="match status" value="1"/>
</dbReference>
<dbReference type="SUPFAM" id="SSF57716">
    <property type="entry name" value="Glucocorticoid receptor-like (DNA-binding domain)"/>
    <property type="match status" value="1"/>
</dbReference>
<dbReference type="GO" id="GO:0003677">
    <property type="term" value="F:DNA binding"/>
    <property type="evidence" value="ECO:0007669"/>
    <property type="project" value="UniProtKB-KW"/>
</dbReference>
<organism evidence="6 7">
    <name type="scientific">Caligus rogercresseyi</name>
    <name type="common">Sea louse</name>
    <dbReference type="NCBI Taxonomy" id="217165"/>
    <lineage>
        <taxon>Eukaryota</taxon>
        <taxon>Metazoa</taxon>
        <taxon>Ecdysozoa</taxon>
        <taxon>Arthropoda</taxon>
        <taxon>Crustacea</taxon>
        <taxon>Multicrustacea</taxon>
        <taxon>Hexanauplia</taxon>
        <taxon>Copepoda</taxon>
        <taxon>Siphonostomatoida</taxon>
        <taxon>Caligidae</taxon>
        <taxon>Caligus</taxon>
    </lineage>
</organism>
<dbReference type="InterPro" id="IPR006612">
    <property type="entry name" value="THAP_Znf"/>
</dbReference>
<reference evidence="7" key="1">
    <citation type="submission" date="2021-01" db="EMBL/GenBank/DDBJ databases">
        <title>Caligus Genome Assembly.</title>
        <authorList>
            <person name="Gallardo-Escarate C."/>
        </authorList>
    </citation>
    <scope>NUCLEOTIDE SEQUENCE [LARGE SCALE GENOMIC DNA]</scope>
</reference>
<dbReference type="AlphaFoldDB" id="A0A7T8GTE0"/>
<evidence type="ECO:0000313" key="7">
    <source>
        <dbReference type="Proteomes" id="UP000595437"/>
    </source>
</evidence>
<protein>
    <submittedName>
        <fullName evidence="6">LOC101234561</fullName>
    </submittedName>
</protein>
<dbReference type="OrthoDB" id="6375579at2759"/>
<gene>
    <name evidence="6" type="ORF">FKW44_017333</name>
</gene>
<dbReference type="PANTHER" id="PTHR46927:SF3">
    <property type="entry name" value="THAP-TYPE DOMAIN-CONTAINING PROTEIN"/>
    <property type="match status" value="1"/>
</dbReference>
<evidence type="ECO:0000259" key="5">
    <source>
        <dbReference type="SMART" id="SM00980"/>
    </source>
</evidence>
<keyword evidence="4" id="KW-0238">DNA-binding</keyword>
<keyword evidence="7" id="KW-1185">Reference proteome</keyword>
<dbReference type="Proteomes" id="UP000595437">
    <property type="component" value="Chromosome 12"/>
</dbReference>
<evidence type="ECO:0000256" key="3">
    <source>
        <dbReference type="ARBA" id="ARBA00022833"/>
    </source>
</evidence>
<accession>A0A7T8GTE0</accession>
<sequence>MSLVFLSGFPSRGTLPVPLRLPVVKNPPRKAHKDPTIMVNMCCAPGCKQGYKSTPKDPSVTFHTFPKKDSILSDSRICSLHFLHSDFVTASEDPTRNIGRTLQKRRLKDGVIPSKWPNLPTYLSSKRQLPRPTQAATTSKRSVLINERQEALRKKLSMKESVKTAQELYHKLTSETLPSGFTLLQLPKVSLVKMVSTENGMDIFLSLEVDEDLSFHMYHRHSLLEKSLVSHCMTSIKKIRSITEALNIAAYLGSRDQLPDKEMFEDIRARLERYINSAELEEVHYSKLSFIFEQMNLLFKPRSGRRYSPGLLSSCLMWQNINSGLYEQLHSSNAMSLPSPRYLRSIACLLLWKQDYHHRNPIPPITNPRPLHKRKK</sequence>
<evidence type="ECO:0000313" key="6">
    <source>
        <dbReference type="EMBL" id="QQP37146.1"/>
    </source>
</evidence>
<keyword evidence="1" id="KW-0479">Metal-binding</keyword>
<keyword evidence="3" id="KW-0862">Zinc</keyword>
<dbReference type="EMBL" id="CP045901">
    <property type="protein sequence ID" value="QQP37146.1"/>
    <property type="molecule type" value="Genomic_DNA"/>
</dbReference>
<keyword evidence="2" id="KW-0863">Zinc-finger</keyword>
<dbReference type="GO" id="GO:0008270">
    <property type="term" value="F:zinc ion binding"/>
    <property type="evidence" value="ECO:0007669"/>
    <property type="project" value="UniProtKB-KW"/>
</dbReference>
<dbReference type="InterPro" id="IPR052224">
    <property type="entry name" value="THAP_domain_protein"/>
</dbReference>
<evidence type="ECO:0000256" key="4">
    <source>
        <dbReference type="ARBA" id="ARBA00023125"/>
    </source>
</evidence>
<feature type="domain" description="THAP-type" evidence="5">
    <location>
        <begin position="40"/>
        <end position="120"/>
    </location>
</feature>
<evidence type="ECO:0000256" key="2">
    <source>
        <dbReference type="ARBA" id="ARBA00022771"/>
    </source>
</evidence>
<evidence type="ECO:0000256" key="1">
    <source>
        <dbReference type="ARBA" id="ARBA00022723"/>
    </source>
</evidence>
<dbReference type="Pfam" id="PF05485">
    <property type="entry name" value="THAP"/>
    <property type="match status" value="1"/>
</dbReference>